<feature type="transmembrane region" description="Helical" evidence="19">
    <location>
        <begin position="117"/>
        <end position="136"/>
    </location>
</feature>
<feature type="transmembrane region" description="Helical" evidence="19">
    <location>
        <begin position="148"/>
        <end position="167"/>
    </location>
</feature>
<feature type="compositionally biased region" description="Basic and acidic residues" evidence="20">
    <location>
        <begin position="9"/>
        <end position="19"/>
    </location>
</feature>
<keyword evidence="22" id="KW-0378">Hydrolase</keyword>
<dbReference type="InterPro" id="IPR023214">
    <property type="entry name" value="HAD_sf"/>
</dbReference>
<keyword evidence="6" id="KW-0597">Phosphoprotein</keyword>
<keyword evidence="17 19" id="KW-0472">Membrane</keyword>
<keyword evidence="4" id="KW-0813">Transport</keyword>
<evidence type="ECO:0000256" key="19">
    <source>
        <dbReference type="RuleBase" id="RU362081"/>
    </source>
</evidence>
<feature type="domain" description="P-type ATPase A" evidence="21">
    <location>
        <begin position="218"/>
        <end position="316"/>
    </location>
</feature>
<dbReference type="InterPro" id="IPR008250">
    <property type="entry name" value="ATPase_P-typ_transduc_dom_A_sf"/>
</dbReference>
<comment type="subcellular location">
    <subcellularLocation>
        <location evidence="1">Cell membrane</location>
        <topology evidence="1">Multi-pass membrane protein</topology>
    </subcellularLocation>
</comment>
<evidence type="ECO:0000256" key="6">
    <source>
        <dbReference type="ARBA" id="ARBA00022553"/>
    </source>
</evidence>
<dbReference type="SUPFAM" id="SSF81653">
    <property type="entry name" value="Calcium ATPase, transduction domain A"/>
    <property type="match status" value="1"/>
</dbReference>
<name>A0ABX5SLZ5_9LACO</name>
<keyword evidence="7 19" id="KW-0812">Transmembrane</keyword>
<evidence type="ECO:0000256" key="18">
    <source>
        <dbReference type="ARBA" id="ARBA00049289"/>
    </source>
</evidence>
<protein>
    <recommendedName>
        <fullName evidence="3">P-type Cu(+) transporter</fullName>
        <ecNumber evidence="3">7.2.2.8</ecNumber>
    </recommendedName>
</protein>
<dbReference type="InterPro" id="IPR001757">
    <property type="entry name" value="P_typ_ATPase"/>
</dbReference>
<dbReference type="InterPro" id="IPR023299">
    <property type="entry name" value="ATPase_P-typ_cyto_dom_N"/>
</dbReference>
<feature type="transmembrane region" description="Helical" evidence="19">
    <location>
        <begin position="362"/>
        <end position="386"/>
    </location>
</feature>
<evidence type="ECO:0000313" key="22">
    <source>
        <dbReference type="EMBL" id="QBR48390.1"/>
    </source>
</evidence>
<evidence type="ECO:0000259" key="21">
    <source>
        <dbReference type="Pfam" id="PF00122"/>
    </source>
</evidence>
<dbReference type="Proteomes" id="UP000295756">
    <property type="component" value="Chromosome"/>
</dbReference>
<evidence type="ECO:0000256" key="9">
    <source>
        <dbReference type="ARBA" id="ARBA00022741"/>
    </source>
</evidence>
<dbReference type="InterPro" id="IPR027256">
    <property type="entry name" value="P-typ_ATPase_IB"/>
</dbReference>
<feature type="transmembrane region" description="Helical" evidence="19">
    <location>
        <begin position="179"/>
        <end position="197"/>
    </location>
</feature>
<dbReference type="SUPFAM" id="SSF56784">
    <property type="entry name" value="HAD-like"/>
    <property type="match status" value="1"/>
</dbReference>
<evidence type="ECO:0000256" key="14">
    <source>
        <dbReference type="ARBA" id="ARBA00022989"/>
    </source>
</evidence>
<dbReference type="NCBIfam" id="TIGR01511">
    <property type="entry name" value="ATPase-IB1_Cu"/>
    <property type="match status" value="1"/>
</dbReference>
<accession>A0ABX5SLZ5</accession>
<evidence type="ECO:0000256" key="5">
    <source>
        <dbReference type="ARBA" id="ARBA00022475"/>
    </source>
</evidence>
<evidence type="ECO:0000256" key="20">
    <source>
        <dbReference type="SAM" id="MobiDB-lite"/>
    </source>
</evidence>
<feature type="transmembrane region" description="Helical" evidence="19">
    <location>
        <begin position="694"/>
        <end position="713"/>
    </location>
</feature>
<reference evidence="22 23" key="1">
    <citation type="submission" date="2019-03" db="EMBL/GenBank/DDBJ databases">
        <title>Complete Genome Sequence of Leuconostoc kimchii strain NKJ218 Isolated from Homemade Kimchi.</title>
        <authorList>
            <person name="Jung J.Y."/>
            <person name="Jin H.M."/>
            <person name="Jung J.-W."/>
            <person name="Lee S.-Y."/>
            <person name="Ryu B.-G."/>
            <person name="Han S.-S."/>
            <person name="Kang H.K."/>
            <person name="Choi H.W."/>
            <person name="Chung E.J."/>
            <person name="Choi K.-M."/>
        </authorList>
    </citation>
    <scope>NUCLEOTIDE SEQUENCE [LARGE SCALE GENOMIC DNA]</scope>
    <source>
        <strain evidence="22 23">NKJ218</strain>
    </source>
</reference>
<organism evidence="22 23">
    <name type="scientific">Leuconostoc kimchii</name>
    <dbReference type="NCBI Taxonomy" id="136609"/>
    <lineage>
        <taxon>Bacteria</taxon>
        <taxon>Bacillati</taxon>
        <taxon>Bacillota</taxon>
        <taxon>Bacilli</taxon>
        <taxon>Lactobacillales</taxon>
        <taxon>Lactobacillaceae</taxon>
        <taxon>Leuconostoc</taxon>
    </lineage>
</organism>
<keyword evidence="9 19" id="KW-0547">Nucleotide-binding</keyword>
<keyword evidence="8 19" id="KW-0479">Metal-binding</keyword>
<dbReference type="RefSeq" id="WP_013103310.1">
    <property type="nucleotide sequence ID" value="NZ_CP037939.1"/>
</dbReference>
<feature type="region of interest" description="Disordered" evidence="20">
    <location>
        <begin position="1"/>
        <end position="30"/>
    </location>
</feature>
<keyword evidence="15" id="KW-0186">Copper</keyword>
<comment type="similarity">
    <text evidence="2 19">Belongs to the cation transport ATPase (P-type) (TC 3.A.3) family. Type IB subfamily.</text>
</comment>
<dbReference type="Gene3D" id="3.40.1110.10">
    <property type="entry name" value="Calcium-transporting ATPase, cytoplasmic domain N"/>
    <property type="match status" value="1"/>
</dbReference>
<evidence type="ECO:0000256" key="10">
    <source>
        <dbReference type="ARBA" id="ARBA00022796"/>
    </source>
</evidence>
<proteinExistence type="inferred from homology"/>
<keyword evidence="12" id="KW-0460">Magnesium</keyword>
<evidence type="ECO:0000256" key="7">
    <source>
        <dbReference type="ARBA" id="ARBA00022692"/>
    </source>
</evidence>
<evidence type="ECO:0000256" key="4">
    <source>
        <dbReference type="ARBA" id="ARBA00022448"/>
    </source>
</evidence>
<gene>
    <name evidence="22" type="ORF">EW139_09795</name>
</gene>
<feature type="transmembrane region" description="Helical" evidence="19">
    <location>
        <begin position="334"/>
        <end position="356"/>
    </location>
</feature>
<evidence type="ECO:0000256" key="2">
    <source>
        <dbReference type="ARBA" id="ARBA00006024"/>
    </source>
</evidence>
<dbReference type="GO" id="GO:0016787">
    <property type="term" value="F:hydrolase activity"/>
    <property type="evidence" value="ECO:0007669"/>
    <property type="project" value="UniProtKB-KW"/>
</dbReference>
<dbReference type="EC" id="7.2.2.8" evidence="3"/>
<dbReference type="InterPro" id="IPR023298">
    <property type="entry name" value="ATPase_P-typ_TM_dom_sf"/>
</dbReference>
<keyword evidence="5 19" id="KW-1003">Cell membrane</keyword>
<keyword evidence="10" id="KW-0187">Copper transport</keyword>
<keyword evidence="11 19" id="KW-0067">ATP-binding</keyword>
<dbReference type="Pfam" id="PF00122">
    <property type="entry name" value="E1-E2_ATPase"/>
    <property type="match status" value="1"/>
</dbReference>
<dbReference type="InterPro" id="IPR059000">
    <property type="entry name" value="ATPase_P-type_domA"/>
</dbReference>
<dbReference type="Gene3D" id="2.70.150.10">
    <property type="entry name" value="Calcium-transporting ATPase, cytoplasmic transduction domain A"/>
    <property type="match status" value="1"/>
</dbReference>
<evidence type="ECO:0000256" key="8">
    <source>
        <dbReference type="ARBA" id="ARBA00022723"/>
    </source>
</evidence>
<dbReference type="Gene3D" id="3.40.50.1000">
    <property type="entry name" value="HAD superfamily/HAD-like"/>
    <property type="match status" value="1"/>
</dbReference>
<evidence type="ECO:0000313" key="23">
    <source>
        <dbReference type="Proteomes" id="UP000295756"/>
    </source>
</evidence>
<evidence type="ECO:0000256" key="13">
    <source>
        <dbReference type="ARBA" id="ARBA00022967"/>
    </source>
</evidence>
<evidence type="ECO:0000256" key="16">
    <source>
        <dbReference type="ARBA" id="ARBA00023065"/>
    </source>
</evidence>
<evidence type="ECO:0000256" key="1">
    <source>
        <dbReference type="ARBA" id="ARBA00004651"/>
    </source>
</evidence>
<dbReference type="PANTHER" id="PTHR43520:SF5">
    <property type="entry name" value="CATION-TRANSPORTING P-TYPE ATPASE-RELATED"/>
    <property type="match status" value="1"/>
</dbReference>
<keyword evidence="14 19" id="KW-1133">Transmembrane helix</keyword>
<keyword evidence="23" id="KW-1185">Reference proteome</keyword>
<dbReference type="SUPFAM" id="SSF81665">
    <property type="entry name" value="Calcium ATPase, transmembrane domain M"/>
    <property type="match status" value="1"/>
</dbReference>
<evidence type="ECO:0000256" key="11">
    <source>
        <dbReference type="ARBA" id="ARBA00022840"/>
    </source>
</evidence>
<dbReference type="PRINTS" id="PR00119">
    <property type="entry name" value="CATATPASE"/>
</dbReference>
<keyword evidence="16" id="KW-0406">Ion transport</keyword>
<evidence type="ECO:0000256" key="12">
    <source>
        <dbReference type="ARBA" id="ARBA00022842"/>
    </source>
</evidence>
<feature type="transmembrane region" description="Helical" evidence="19">
    <location>
        <begin position="665"/>
        <end position="688"/>
    </location>
</feature>
<dbReference type="PANTHER" id="PTHR43520">
    <property type="entry name" value="ATP7, ISOFORM B"/>
    <property type="match status" value="1"/>
</dbReference>
<dbReference type="EMBL" id="CP037939">
    <property type="protein sequence ID" value="QBR48390.1"/>
    <property type="molecule type" value="Genomic_DNA"/>
</dbReference>
<dbReference type="InterPro" id="IPR018303">
    <property type="entry name" value="ATPase_P-typ_P_site"/>
</dbReference>
<sequence length="715" mass="77702">MTTTKHHNMNHEHHTDSNHPHQMPMSSVEHQHDDHMAMGNMSMPTEHQHHDDMNMADMQGMSSHHMHMSDDPGMASMDMSDMKRRFWWSFGLMIPIIIITPFMGMPLPWTLTFPSSIWLTALLSLLLYIVGTKPFFDGAKNELKAKKPAMMSLISMGLTVTFWYSIYALVVNQFFHGDHIMDFFWEFATLTVIMLLGHRIEMAATMKAGDATDKLRALLPNIAHVKHGDMIMDMPVNTLENDMVIQVLAGESFPADGTVIAGQSQVDESLMTGESKLIDKTENSRVVGGTINGNGSLDVRLTQVGSQSFIGQLQSALSTSQDQKSRVETLADRVAAYLFWLALIFAFAALVVWTHLSGFGTAINIAVTVLVIACPHALGLAVPLVIQRTKAIAAAQGILIKNRKALTAANNLKYALMDKTGTLTTGAFNVTRVVTHDFDETQAIAIASALDSQSTHPLAKSIVAYAKTLQAQKLQATHVENIAGYGVSGMVNGAHYLLVSARYLTENNITFTPLDDNGSISYLLEHQHVIAGIVQGDTIKDTAPDFIKQLIKQGIQPILVTGDNHNAAHLVGNELGITDIHAQVSPQEKIDLVAEYQKNGDVMMIGDGINDAPALAKANFSIAIGAGTQVAQASADAVLIANQLPKIINFLHLIKNATAKQTQNLWWGAGYNIIAIPLAAGVLAPIGITLNPMVGAIVMSLSTIIVALNAMTLRY</sequence>
<dbReference type="InterPro" id="IPR036412">
    <property type="entry name" value="HAD-like_sf"/>
</dbReference>
<dbReference type="PROSITE" id="PS00154">
    <property type="entry name" value="ATPASE_E1_E2"/>
    <property type="match status" value="1"/>
</dbReference>
<comment type="catalytic activity">
    <reaction evidence="18">
        <text>Cu(+)(in) + ATP + H2O = Cu(+)(out) + ADP + phosphate + H(+)</text>
        <dbReference type="Rhea" id="RHEA:25792"/>
        <dbReference type="ChEBI" id="CHEBI:15377"/>
        <dbReference type="ChEBI" id="CHEBI:15378"/>
        <dbReference type="ChEBI" id="CHEBI:30616"/>
        <dbReference type="ChEBI" id="CHEBI:43474"/>
        <dbReference type="ChEBI" id="CHEBI:49552"/>
        <dbReference type="ChEBI" id="CHEBI:456216"/>
        <dbReference type="EC" id="7.2.2.8"/>
    </reaction>
</comment>
<feature type="transmembrane region" description="Helical" evidence="19">
    <location>
        <begin position="86"/>
        <end position="105"/>
    </location>
</feature>
<evidence type="ECO:0000256" key="15">
    <source>
        <dbReference type="ARBA" id="ARBA00023008"/>
    </source>
</evidence>
<evidence type="ECO:0000256" key="3">
    <source>
        <dbReference type="ARBA" id="ARBA00012517"/>
    </source>
</evidence>
<dbReference type="NCBIfam" id="TIGR01525">
    <property type="entry name" value="ATPase-IB_hvy"/>
    <property type="match status" value="1"/>
</dbReference>
<keyword evidence="13" id="KW-1278">Translocase</keyword>
<dbReference type="NCBIfam" id="TIGR01494">
    <property type="entry name" value="ATPase_P-type"/>
    <property type="match status" value="1"/>
</dbReference>
<evidence type="ECO:0000256" key="17">
    <source>
        <dbReference type="ARBA" id="ARBA00023136"/>
    </source>
</evidence>
<dbReference type="Pfam" id="PF00702">
    <property type="entry name" value="Hydrolase"/>
    <property type="match status" value="1"/>
</dbReference>